<dbReference type="InterPro" id="IPR048449">
    <property type="entry name" value="YhfX-like_C"/>
</dbReference>
<organism evidence="3">
    <name type="scientific">uncultured Solirubrobacteraceae bacterium</name>
    <dbReference type="NCBI Taxonomy" id="1162706"/>
    <lineage>
        <taxon>Bacteria</taxon>
        <taxon>Bacillati</taxon>
        <taxon>Actinomycetota</taxon>
        <taxon>Thermoleophilia</taxon>
        <taxon>Solirubrobacterales</taxon>
        <taxon>Solirubrobacteraceae</taxon>
        <taxon>environmental samples</taxon>
    </lineage>
</organism>
<feature type="non-terminal residue" evidence="3">
    <location>
        <position position="370"/>
    </location>
</feature>
<evidence type="ECO:0000259" key="2">
    <source>
        <dbReference type="Pfam" id="PF21279"/>
    </source>
</evidence>
<name>A0A6J4RLN2_9ACTN</name>
<dbReference type="InterPro" id="IPR001608">
    <property type="entry name" value="Ala_racemase_N"/>
</dbReference>
<feature type="domain" description="Alanine racemase N-terminal" evidence="1">
    <location>
        <begin position="48"/>
        <end position="283"/>
    </location>
</feature>
<proteinExistence type="predicted"/>
<dbReference type="AlphaFoldDB" id="A0A6J4RLN2"/>
<evidence type="ECO:0000313" key="3">
    <source>
        <dbReference type="EMBL" id="CAA9476611.1"/>
    </source>
</evidence>
<dbReference type="Gene3D" id="2.40.37.30">
    <property type="match status" value="2"/>
</dbReference>
<evidence type="ECO:0000259" key="1">
    <source>
        <dbReference type="Pfam" id="PF01168"/>
    </source>
</evidence>
<reference evidence="3" key="1">
    <citation type="submission" date="2020-02" db="EMBL/GenBank/DDBJ databases">
        <authorList>
            <person name="Meier V. D."/>
        </authorList>
    </citation>
    <scope>NUCLEOTIDE SEQUENCE</scope>
    <source>
        <strain evidence="3">AVDCRST_MAG65</strain>
    </source>
</reference>
<dbReference type="InterPro" id="IPR029066">
    <property type="entry name" value="PLP-binding_barrel"/>
</dbReference>
<dbReference type="Pfam" id="PF21279">
    <property type="entry name" value="YhfX-like_C"/>
    <property type="match status" value="1"/>
</dbReference>
<dbReference type="Pfam" id="PF01168">
    <property type="entry name" value="Ala_racemase_N"/>
    <property type="match status" value="1"/>
</dbReference>
<accession>A0A6J4RLN2</accession>
<gene>
    <name evidence="3" type="ORF">AVDCRST_MAG65-1164</name>
</gene>
<dbReference type="EMBL" id="CADCVL010000196">
    <property type="protein sequence ID" value="CAA9476611.1"/>
    <property type="molecule type" value="Genomic_DNA"/>
</dbReference>
<dbReference type="SUPFAM" id="SSF51419">
    <property type="entry name" value="PLP-binding barrel"/>
    <property type="match status" value="1"/>
</dbReference>
<sequence length="370" mass="40296">MSAHDTVDLSAIDERTLLRRVAERNPRLIEAAFRLHRDRVVPPNSWIIDLDAIAHNADALSAKARDLGLTTYVMTKQYNRNPFVTHVALKRGLDKAVAVDIHGARVMHRFGIPIGNVGHLNQVPWREMGAAIAMRPDVITVYSVENARQISQAAVAAGVEQDVMVRPIAEGDVFFPGQEGGFPEEDIVAAAAEIERLPNVRVVGVTSFPCVRYNFGEPGRTTPVANPNLATIVRVAERLRDELGLEITQINAPGNTAVETMELLAEGGATHVEPGHGLLGTTPNHLFDGSLAEIPSYVYLSEVSHHYSGRAYAFGGGFWSELAGFLTEADGTEPTLQALVGSDLDRLMSTVLEYEPLEQIIDYHASLRPG</sequence>
<protein>
    <submittedName>
        <fullName evidence="3">Protein containing an Alanine Racemase Domain</fullName>
    </submittedName>
</protein>
<feature type="domain" description="YhfX-like C-terminal" evidence="2">
    <location>
        <begin position="298"/>
        <end position="367"/>
    </location>
</feature>